<dbReference type="GO" id="GO:0017111">
    <property type="term" value="F:ribonucleoside triphosphate phosphatase activity"/>
    <property type="evidence" value="ECO:0007669"/>
    <property type="project" value="TreeGrafter"/>
</dbReference>
<dbReference type="PANTHER" id="PTHR11782">
    <property type="entry name" value="ADENOSINE/GUANOSINE DIPHOSPHATASE"/>
    <property type="match status" value="1"/>
</dbReference>
<gene>
    <name evidence="6" type="ORF">HNY73_010725</name>
</gene>
<dbReference type="Gene3D" id="3.30.420.150">
    <property type="entry name" value="Exopolyphosphatase. Domain 2"/>
    <property type="match status" value="1"/>
</dbReference>
<dbReference type="Pfam" id="PF01150">
    <property type="entry name" value="GDA1_CD39"/>
    <property type="match status" value="1"/>
</dbReference>
<comment type="caution">
    <text evidence="6">The sequence shown here is derived from an EMBL/GenBank/DDBJ whole genome shotgun (WGS) entry which is preliminary data.</text>
</comment>
<evidence type="ECO:0000256" key="4">
    <source>
        <dbReference type="PIRSR" id="PIRSR600407-2"/>
    </source>
</evidence>
<sequence>MHQRKGEYEPLLDEMLTVYVESSLASPLSGNVSIEVNPRSTVRDIINNFLFSLQRDDSSVPGLAIFDKHFNKLDWNASIESQGIEEGSKLYIGYDKSRIFRPFHIAVVGAATLVIAVILFIVSCVLFGATGGTVATDYGIVIDAGSTHTEVFLYYWSGNKDHGTGVVKQKDSCEYEEGIATGNDPENILKCVNNITNQIPSGLPSPRLYLGATGGMRLLNASDPKDANLILMTLKYALSTKPVQVETVDIIKGEDEALFSWISTNFLNQSLTQGQALDTYGALDLGGASTQYAYAEKKSADKNLSTVRDLNLFGHSYSVASESFLCFGYYEAMDRSEAIAMMKNGSEKLFDPCLPTGFSRTLNAKEFSEKPCVGNKNFTTWLQNNSDITQLTVTGSSNYNQCKKSVEYILDEDKCKDMGYVHCLNAPKLGHLNSRFMAFSGFYYVVHFLNASRSLEEFTNATKNWCNLTWDEIQKIAPKSQLHHVSRYCFAGIYIIELLTSKYGFDSSTWKNIDFKNEVGGADVGWTLGFMIYATNNIPEKTPSPPAISLAIFVPLLILSIIMAILSIFVLRNHIKRYYHYGHERLLHI</sequence>
<dbReference type="GO" id="GO:0005524">
    <property type="term" value="F:ATP binding"/>
    <property type="evidence" value="ECO:0007669"/>
    <property type="project" value="UniProtKB-KW"/>
</dbReference>
<keyword evidence="5" id="KW-0472">Membrane</keyword>
<keyword evidence="4" id="KW-0067">ATP-binding</keyword>
<keyword evidence="5" id="KW-1133">Transmembrane helix</keyword>
<protein>
    <submittedName>
        <fullName evidence="6">Ectonucleoside triphosphate like protein</fullName>
    </submittedName>
</protein>
<feature type="binding site" evidence="4">
    <location>
        <begin position="287"/>
        <end position="291"/>
    </location>
    <ligand>
        <name>ATP</name>
        <dbReference type="ChEBI" id="CHEBI:30616"/>
    </ligand>
</feature>
<keyword evidence="5" id="KW-0812">Transmembrane</keyword>
<evidence type="ECO:0000313" key="6">
    <source>
        <dbReference type="EMBL" id="KAF8785143.1"/>
    </source>
</evidence>
<dbReference type="GO" id="GO:0004382">
    <property type="term" value="F:GDP phosphatase activity"/>
    <property type="evidence" value="ECO:0007669"/>
    <property type="project" value="TreeGrafter"/>
</dbReference>
<feature type="active site" description="Proton acceptor" evidence="3">
    <location>
        <position position="256"/>
    </location>
</feature>
<reference evidence="6" key="2">
    <citation type="submission" date="2020-06" db="EMBL/GenBank/DDBJ databases">
        <authorList>
            <person name="Sheffer M."/>
        </authorList>
    </citation>
    <scope>NUCLEOTIDE SEQUENCE</scope>
</reference>
<keyword evidence="7" id="KW-1185">Reference proteome</keyword>
<comment type="similarity">
    <text evidence="1">Belongs to the GDA1/CD39 NTPase family.</text>
</comment>
<name>A0A8T0F820_ARGBR</name>
<dbReference type="GO" id="GO:0045134">
    <property type="term" value="F:UDP phosphatase activity"/>
    <property type="evidence" value="ECO:0007669"/>
    <property type="project" value="TreeGrafter"/>
</dbReference>
<keyword evidence="2" id="KW-0378">Hydrolase</keyword>
<evidence type="ECO:0000313" key="7">
    <source>
        <dbReference type="Proteomes" id="UP000807504"/>
    </source>
</evidence>
<evidence type="ECO:0000256" key="3">
    <source>
        <dbReference type="PIRSR" id="PIRSR600407-1"/>
    </source>
</evidence>
<feature type="transmembrane region" description="Helical" evidence="5">
    <location>
        <begin position="547"/>
        <end position="571"/>
    </location>
</feature>
<dbReference type="InterPro" id="IPR000407">
    <property type="entry name" value="GDA1_CD39_NTPase"/>
</dbReference>
<reference evidence="6" key="1">
    <citation type="journal article" date="2020" name="bioRxiv">
        <title>Chromosome-level reference genome of the European wasp spider Argiope bruennichi: a resource for studies on range expansion and evolutionary adaptation.</title>
        <authorList>
            <person name="Sheffer M.M."/>
            <person name="Hoppe A."/>
            <person name="Krehenwinkel H."/>
            <person name="Uhl G."/>
            <person name="Kuss A.W."/>
            <person name="Jensen L."/>
            <person name="Jensen C."/>
            <person name="Gillespie R.G."/>
            <person name="Hoff K.J."/>
            <person name="Prost S."/>
        </authorList>
    </citation>
    <scope>NUCLEOTIDE SEQUENCE</scope>
</reference>
<dbReference type="AlphaFoldDB" id="A0A8T0F820"/>
<dbReference type="GO" id="GO:0005886">
    <property type="term" value="C:plasma membrane"/>
    <property type="evidence" value="ECO:0007669"/>
    <property type="project" value="TreeGrafter"/>
</dbReference>
<proteinExistence type="inferred from homology"/>
<keyword evidence="4" id="KW-0547">Nucleotide-binding</keyword>
<evidence type="ECO:0000256" key="2">
    <source>
        <dbReference type="ARBA" id="ARBA00022801"/>
    </source>
</evidence>
<dbReference type="PANTHER" id="PTHR11782:SF83">
    <property type="entry name" value="GUANOSINE-DIPHOSPHATASE"/>
    <property type="match status" value="1"/>
</dbReference>
<dbReference type="EMBL" id="JABXBU010000030">
    <property type="protein sequence ID" value="KAF8785143.1"/>
    <property type="molecule type" value="Genomic_DNA"/>
</dbReference>
<dbReference type="Gene3D" id="3.30.420.40">
    <property type="match status" value="1"/>
</dbReference>
<dbReference type="GO" id="GO:0009134">
    <property type="term" value="P:nucleoside diphosphate catabolic process"/>
    <property type="evidence" value="ECO:0007669"/>
    <property type="project" value="TreeGrafter"/>
</dbReference>
<feature type="transmembrane region" description="Helical" evidence="5">
    <location>
        <begin position="105"/>
        <end position="129"/>
    </location>
</feature>
<dbReference type="Proteomes" id="UP000807504">
    <property type="component" value="Unassembled WGS sequence"/>
</dbReference>
<evidence type="ECO:0000256" key="1">
    <source>
        <dbReference type="ARBA" id="ARBA00009283"/>
    </source>
</evidence>
<organism evidence="6 7">
    <name type="scientific">Argiope bruennichi</name>
    <name type="common">Wasp spider</name>
    <name type="synonym">Aranea bruennichi</name>
    <dbReference type="NCBI Taxonomy" id="94029"/>
    <lineage>
        <taxon>Eukaryota</taxon>
        <taxon>Metazoa</taxon>
        <taxon>Ecdysozoa</taxon>
        <taxon>Arthropoda</taxon>
        <taxon>Chelicerata</taxon>
        <taxon>Arachnida</taxon>
        <taxon>Araneae</taxon>
        <taxon>Araneomorphae</taxon>
        <taxon>Entelegynae</taxon>
        <taxon>Araneoidea</taxon>
        <taxon>Araneidae</taxon>
        <taxon>Argiope</taxon>
    </lineage>
</organism>
<accession>A0A8T0F820</accession>
<evidence type="ECO:0000256" key="5">
    <source>
        <dbReference type="SAM" id="Phobius"/>
    </source>
</evidence>